<dbReference type="SUPFAM" id="SSF55729">
    <property type="entry name" value="Acyl-CoA N-acyltransferases (Nat)"/>
    <property type="match status" value="1"/>
</dbReference>
<dbReference type="InterPro" id="IPR016181">
    <property type="entry name" value="Acyl_CoA_acyltransferase"/>
</dbReference>
<dbReference type="GO" id="GO:0005840">
    <property type="term" value="C:ribosome"/>
    <property type="evidence" value="ECO:0007669"/>
    <property type="project" value="UniProtKB-KW"/>
</dbReference>
<dbReference type="AlphaFoldDB" id="A0AA40SDA0"/>
<dbReference type="Pfam" id="PF00583">
    <property type="entry name" value="Acetyltransf_1"/>
    <property type="match status" value="1"/>
</dbReference>
<evidence type="ECO:0000259" key="1">
    <source>
        <dbReference type="PROSITE" id="PS51186"/>
    </source>
</evidence>
<evidence type="ECO:0000313" key="2">
    <source>
        <dbReference type="EMBL" id="MBA8944056.1"/>
    </source>
</evidence>
<name>A0AA40SDA0_9ACTN</name>
<dbReference type="PROSITE" id="PS51186">
    <property type="entry name" value="GNAT"/>
    <property type="match status" value="1"/>
</dbReference>
<dbReference type="Gene3D" id="3.40.630.30">
    <property type="match status" value="1"/>
</dbReference>
<proteinExistence type="predicted"/>
<reference evidence="2 3" key="1">
    <citation type="submission" date="2020-08" db="EMBL/GenBank/DDBJ databases">
        <title>Genomic Encyclopedia of Type Strains, Phase III (KMG-III): the genomes of soil and plant-associated and newly described type strains.</title>
        <authorList>
            <person name="Whitman W."/>
        </authorList>
    </citation>
    <scope>NUCLEOTIDE SEQUENCE [LARGE SCALE GENOMIC DNA]</scope>
    <source>
        <strain evidence="2 3">CECT 3271</strain>
    </source>
</reference>
<accession>A0AA40SDA0</accession>
<organism evidence="2 3">
    <name type="scientific">Streptomyces calvus</name>
    <dbReference type="NCBI Taxonomy" id="67282"/>
    <lineage>
        <taxon>Bacteria</taxon>
        <taxon>Bacillati</taxon>
        <taxon>Actinomycetota</taxon>
        <taxon>Actinomycetes</taxon>
        <taxon>Kitasatosporales</taxon>
        <taxon>Streptomycetaceae</taxon>
        <taxon>Streptomyces</taxon>
    </lineage>
</organism>
<feature type="domain" description="N-acetyltransferase" evidence="1">
    <location>
        <begin position="7"/>
        <end position="184"/>
    </location>
</feature>
<keyword evidence="2" id="KW-0687">Ribonucleoprotein</keyword>
<keyword evidence="2" id="KW-0689">Ribosomal protein</keyword>
<comment type="caution">
    <text evidence="2">The sequence shown here is derived from an EMBL/GenBank/DDBJ whole genome shotgun (WGS) entry which is preliminary data.</text>
</comment>
<dbReference type="EMBL" id="JACJIE010000004">
    <property type="protein sequence ID" value="MBA8944056.1"/>
    <property type="molecule type" value="Genomic_DNA"/>
</dbReference>
<evidence type="ECO:0000313" key="3">
    <source>
        <dbReference type="Proteomes" id="UP000530412"/>
    </source>
</evidence>
<dbReference type="InterPro" id="IPR000182">
    <property type="entry name" value="GNAT_dom"/>
</dbReference>
<gene>
    <name evidence="2" type="ORF">FHS33_002484</name>
</gene>
<dbReference type="RefSeq" id="WP_142195129.1">
    <property type="nucleotide sequence ID" value="NZ_BMSU01000007.1"/>
</dbReference>
<dbReference type="GO" id="GO:0016747">
    <property type="term" value="F:acyltransferase activity, transferring groups other than amino-acyl groups"/>
    <property type="evidence" value="ECO:0007669"/>
    <property type="project" value="InterPro"/>
</dbReference>
<sequence length="184" mass="20365">MTGQEGITLERMDGGGAMEAVDAFKSVYAEAFAEPPYEETAEEVAAAFRRFPSQARNEAFRATLARTGDGEPVGMAYGYPLGPNTGWWQGLIQPVSEDMRREDGHRTFGLMELAVRVPWRRQGVARRLHDVLLDSTGAERVLLNVHPDSTAAVAAYRAWGYEKVGETRPWNGADVHDVMLLALR</sequence>
<protein>
    <submittedName>
        <fullName evidence="2">Ribosomal protein S18 acetylase RimI-like enzyme</fullName>
    </submittedName>
</protein>
<dbReference type="Proteomes" id="UP000530412">
    <property type="component" value="Unassembled WGS sequence"/>
</dbReference>